<evidence type="ECO:0008006" key="3">
    <source>
        <dbReference type="Google" id="ProtNLM"/>
    </source>
</evidence>
<organism evidence="1 2">
    <name type="scientific">Xylaria grammica</name>
    <dbReference type="NCBI Taxonomy" id="363999"/>
    <lineage>
        <taxon>Eukaryota</taxon>
        <taxon>Fungi</taxon>
        <taxon>Dikarya</taxon>
        <taxon>Ascomycota</taxon>
        <taxon>Pezizomycotina</taxon>
        <taxon>Sordariomycetes</taxon>
        <taxon>Xylariomycetidae</taxon>
        <taxon>Xylariales</taxon>
        <taxon>Xylariaceae</taxon>
        <taxon>Xylaria</taxon>
    </lineage>
</organism>
<dbReference type="Gene3D" id="3.50.50.100">
    <property type="match status" value="1"/>
</dbReference>
<name>A0A439CPS5_9PEZI</name>
<sequence>LGKRMKDDVRKTARRELEKLGVKYIGGAKITASPTEAAGEVKGAKTITLTRADGTTETLAADLVVPTSLFILGDAGNLQPAQAANTDTQTRHLMTQLGAYFSGGPIKPYTFDPNQVQLALTIGRDRGTGQVGSWKLWSILVWFLKGRHLGTDGADAFAKGDAGGMGRAWPK</sequence>
<keyword evidence="2" id="KW-1185">Reference proteome</keyword>
<accession>A0A439CPS5</accession>
<reference evidence="1 2" key="1">
    <citation type="submission" date="2018-12" db="EMBL/GenBank/DDBJ databases">
        <title>Draft genome sequence of Xylaria grammica IHI A82.</title>
        <authorList>
            <person name="Buettner E."/>
            <person name="Kellner H."/>
        </authorList>
    </citation>
    <scope>NUCLEOTIDE SEQUENCE [LARGE SCALE GENOMIC DNA]</scope>
    <source>
        <strain evidence="1 2">IHI A82</strain>
    </source>
</reference>
<dbReference type="EMBL" id="RYZI01000622">
    <property type="protein sequence ID" value="RWA04152.1"/>
    <property type="molecule type" value="Genomic_DNA"/>
</dbReference>
<dbReference type="Proteomes" id="UP000286045">
    <property type="component" value="Unassembled WGS sequence"/>
</dbReference>
<evidence type="ECO:0000313" key="2">
    <source>
        <dbReference type="Proteomes" id="UP000286045"/>
    </source>
</evidence>
<evidence type="ECO:0000313" key="1">
    <source>
        <dbReference type="EMBL" id="RWA04152.1"/>
    </source>
</evidence>
<protein>
    <recommendedName>
        <fullName evidence="3">FAD/NAD(P)-binding domain-containing protein</fullName>
    </recommendedName>
</protein>
<dbReference type="AlphaFoldDB" id="A0A439CPS5"/>
<dbReference type="STRING" id="363999.A0A439CPS5"/>
<gene>
    <name evidence="1" type="ORF">EKO27_g10949</name>
</gene>
<proteinExistence type="predicted"/>
<comment type="caution">
    <text evidence="1">The sequence shown here is derived from an EMBL/GenBank/DDBJ whole genome shotgun (WGS) entry which is preliminary data.</text>
</comment>
<feature type="non-terminal residue" evidence="1">
    <location>
        <position position="1"/>
    </location>
</feature>